<accession>A0A1G9HCK0</accession>
<protein>
    <submittedName>
        <fullName evidence="3">TRAP-type C4-dicarboxylate transport system, substrate-binding protein</fullName>
    </submittedName>
</protein>
<dbReference type="NCBIfam" id="NF037995">
    <property type="entry name" value="TRAP_S1"/>
    <property type="match status" value="1"/>
</dbReference>
<dbReference type="OrthoDB" id="9815946at2"/>
<keyword evidence="4" id="KW-1185">Reference proteome</keyword>
<dbReference type="AlphaFoldDB" id="A0A1G9HCK0"/>
<dbReference type="InterPro" id="IPR018389">
    <property type="entry name" value="DctP_fam"/>
</dbReference>
<dbReference type="EMBL" id="FNGP01000001">
    <property type="protein sequence ID" value="SDL10639.1"/>
    <property type="molecule type" value="Genomic_DNA"/>
</dbReference>
<dbReference type="Proteomes" id="UP000199475">
    <property type="component" value="Unassembled WGS sequence"/>
</dbReference>
<keyword evidence="1 2" id="KW-0732">Signal</keyword>
<reference evidence="3 4" key="1">
    <citation type="submission" date="2016-10" db="EMBL/GenBank/DDBJ databases">
        <authorList>
            <person name="de Groot N.N."/>
        </authorList>
    </citation>
    <scope>NUCLEOTIDE SEQUENCE [LARGE SCALE GENOMIC DNA]</scope>
    <source>
        <strain evidence="3 4">CGMCC 1.9159</strain>
    </source>
</reference>
<name>A0A1G9HCK0_9ACTN</name>
<dbReference type="PROSITE" id="PS51257">
    <property type="entry name" value="PROKAR_LIPOPROTEIN"/>
    <property type="match status" value="1"/>
</dbReference>
<dbReference type="Pfam" id="PF03480">
    <property type="entry name" value="DctP"/>
    <property type="match status" value="1"/>
</dbReference>
<sequence length="375" mass="40000">MTSKKPFSIVAALGAAAALALTACGGGNADADSAAGETVTLNSATMVLPKTPNAPVQNWIYDQLEERSEGRIQIDRTEPESICAAAEIAECVRDGRADIGVSIADYTPQLFPTLTVVSIPFMVDNSQALMQSLHGANESNEAAQAKWDEVGLKMMAAWGPGKLILGSNEPMESMDDVAGVRYRVTGAFLQRAFEAAGANVIALTAGETYEGIERGIADAVAWTMDGAVDYKLMEQLSHWTDPNIGHYTAFSMWMNADVYEGLPDDLKAIVDEVIADVNSGEGMKAFNGVTEPQCDALLDFANTESVTAWDEAATEEWKNAVQDQLIEQWISDAEGNGLTDARGYLEAYQQELAAAADTPDLVEDPVTACVARANG</sequence>
<evidence type="ECO:0000313" key="4">
    <source>
        <dbReference type="Proteomes" id="UP000199475"/>
    </source>
</evidence>
<dbReference type="STRING" id="686624.SAMN04488242_0223"/>
<evidence type="ECO:0000256" key="2">
    <source>
        <dbReference type="SAM" id="SignalP"/>
    </source>
</evidence>
<organism evidence="3 4">
    <name type="scientific">Tessaracoccus oleiagri</name>
    <dbReference type="NCBI Taxonomy" id="686624"/>
    <lineage>
        <taxon>Bacteria</taxon>
        <taxon>Bacillati</taxon>
        <taxon>Actinomycetota</taxon>
        <taxon>Actinomycetes</taxon>
        <taxon>Propionibacteriales</taxon>
        <taxon>Propionibacteriaceae</taxon>
        <taxon>Tessaracoccus</taxon>
    </lineage>
</organism>
<dbReference type="GO" id="GO:0055085">
    <property type="term" value="P:transmembrane transport"/>
    <property type="evidence" value="ECO:0007669"/>
    <property type="project" value="InterPro"/>
</dbReference>
<feature type="signal peptide" evidence="2">
    <location>
        <begin position="1"/>
        <end position="23"/>
    </location>
</feature>
<proteinExistence type="predicted"/>
<evidence type="ECO:0000256" key="1">
    <source>
        <dbReference type="ARBA" id="ARBA00022729"/>
    </source>
</evidence>
<feature type="chain" id="PRO_5039684761" evidence="2">
    <location>
        <begin position="24"/>
        <end position="375"/>
    </location>
</feature>
<dbReference type="Gene3D" id="3.40.190.170">
    <property type="entry name" value="Bacterial extracellular solute-binding protein, family 7"/>
    <property type="match status" value="1"/>
</dbReference>
<evidence type="ECO:0000313" key="3">
    <source>
        <dbReference type="EMBL" id="SDL10639.1"/>
    </source>
</evidence>
<dbReference type="InterPro" id="IPR038404">
    <property type="entry name" value="TRAP_DctP_sf"/>
</dbReference>
<dbReference type="PANTHER" id="PTHR33376">
    <property type="match status" value="1"/>
</dbReference>
<dbReference type="PANTHER" id="PTHR33376:SF15">
    <property type="entry name" value="BLL6794 PROTEIN"/>
    <property type="match status" value="1"/>
</dbReference>
<gene>
    <name evidence="3" type="ORF">SAMN04488242_0223</name>
</gene>
<dbReference type="RefSeq" id="WP_093248120.1">
    <property type="nucleotide sequence ID" value="NZ_FNGP01000001.1"/>
</dbReference>